<keyword evidence="5" id="KW-0411">Iron-sulfur</keyword>
<evidence type="ECO:0000256" key="3">
    <source>
        <dbReference type="ARBA" id="ARBA00022723"/>
    </source>
</evidence>
<dbReference type="PANTHER" id="PTHR30426:SF0">
    <property type="entry name" value="4-HYDROXY-3-METHYLBUT-2-ENYL DIPHOSPHATE REDUCTASE"/>
    <property type="match status" value="1"/>
</dbReference>
<proteinExistence type="inferred from homology"/>
<dbReference type="GO" id="GO:0046872">
    <property type="term" value="F:metal ion binding"/>
    <property type="evidence" value="ECO:0007669"/>
    <property type="project" value="UniProtKB-KW"/>
</dbReference>
<gene>
    <name evidence="9" type="primary">LOC34620694</name>
</gene>
<protein>
    <recommendedName>
        <fullName evidence="7">4-hydroxy-3-methylbut-2-enyl diphosphate reductase</fullName>
        <ecNumber evidence="7">1.17.7.4</ecNumber>
    </recommendedName>
</protein>
<evidence type="ECO:0000256" key="2">
    <source>
        <dbReference type="ARBA" id="ARBA00022485"/>
    </source>
</evidence>
<dbReference type="PANTHER" id="PTHR30426">
    <property type="entry name" value="4-HYDROXY-3-METHYLBUT-2-ENYL DIPHOSPHATE REDUCTASE"/>
    <property type="match status" value="1"/>
</dbReference>
<dbReference type="Gene3D" id="3.40.1010.20">
    <property type="entry name" value="4-hydroxy-3-methylbut-2-enyl diphosphate reductase, catalytic domain"/>
    <property type="match status" value="2"/>
</dbReference>
<sequence>MACAAFVIAAAPHTSPICFCPILAKQHQQEVPDPVTERDTLEKERTSTVAPKTTAVAEGAATLARPVRSARTFGAAPLAAAVSAEAEAAAGAAVAEATAAAAGENVALLAAPRGFCEGVSRAVGAVEEALRVFGSPVYVKHQIVHNEFVCKQLEDRGAIFVEDIEEVPPNSVVVFSAHGIPPSVRDAAKARGLTTVDATCPLVQKVHVYVKQKANEGYQIVIIGHKNHVEVQGVKGEASDKVQVVESEADVAALTYPPDTKLFYVTQTTLSVLDCMRIEQALRAKYPHIETIPSGSVCYATTNRQAALGALSAHADLALVVGSPSSSNAKRLVEVAKSRNIPAYLVPTPESVDPKWLKGVKTVVVSASASTPEALTNRVMQRLAELGVSVQQEALAVNETKPTWKLPKNLRDAAQLLVAKLTTAN</sequence>
<evidence type="ECO:0000256" key="6">
    <source>
        <dbReference type="ARBA" id="ARBA00046335"/>
    </source>
</evidence>
<dbReference type="CDD" id="cd13944">
    <property type="entry name" value="lytB_ispH"/>
    <property type="match status" value="1"/>
</dbReference>
<dbReference type="HAMAP" id="MF_00191">
    <property type="entry name" value="IspH"/>
    <property type="match status" value="1"/>
</dbReference>
<evidence type="ECO:0000313" key="9">
    <source>
        <dbReference type="RefSeq" id="XP_026190173.1"/>
    </source>
</evidence>
<accession>A0A6P6RQV0</accession>
<comment type="similarity">
    <text evidence="6">Belongs to the IspH family.</text>
</comment>
<keyword evidence="2" id="KW-0004">4Fe-4S</keyword>
<dbReference type="OrthoDB" id="412776at2759"/>
<dbReference type="InterPro" id="IPR003451">
    <property type="entry name" value="LytB/IspH"/>
</dbReference>
<evidence type="ECO:0000256" key="5">
    <source>
        <dbReference type="ARBA" id="ARBA00023014"/>
    </source>
</evidence>
<keyword evidence="8" id="KW-1185">Reference proteome</keyword>
<dbReference type="GO" id="GO:0051745">
    <property type="term" value="F:4-hydroxy-3-methylbut-2-enyl diphosphate reductase activity"/>
    <property type="evidence" value="ECO:0007669"/>
    <property type="project" value="UniProtKB-EC"/>
</dbReference>
<evidence type="ECO:0000256" key="4">
    <source>
        <dbReference type="ARBA" id="ARBA00023004"/>
    </source>
</evidence>
<dbReference type="Proteomes" id="UP000515125">
    <property type="component" value="Unplaced"/>
</dbReference>
<evidence type="ECO:0000313" key="8">
    <source>
        <dbReference type="Proteomes" id="UP000515125"/>
    </source>
</evidence>
<keyword evidence="4" id="KW-0408">Iron</keyword>
<dbReference type="GO" id="GO:0051539">
    <property type="term" value="F:4 iron, 4 sulfur cluster binding"/>
    <property type="evidence" value="ECO:0007669"/>
    <property type="project" value="UniProtKB-KW"/>
</dbReference>
<dbReference type="Gene3D" id="3.40.50.11270">
    <property type="match status" value="1"/>
</dbReference>
<organism evidence="8 9">
    <name type="scientific">Cyclospora cayetanensis</name>
    <dbReference type="NCBI Taxonomy" id="88456"/>
    <lineage>
        <taxon>Eukaryota</taxon>
        <taxon>Sar</taxon>
        <taxon>Alveolata</taxon>
        <taxon>Apicomplexa</taxon>
        <taxon>Conoidasida</taxon>
        <taxon>Coccidia</taxon>
        <taxon>Eucoccidiorida</taxon>
        <taxon>Eimeriorina</taxon>
        <taxon>Eimeriidae</taxon>
        <taxon>Cyclospora</taxon>
    </lineage>
</organism>
<reference evidence="9" key="1">
    <citation type="submission" date="2025-08" db="UniProtKB">
        <authorList>
            <consortium name="RefSeq"/>
        </authorList>
    </citation>
    <scope>IDENTIFICATION</scope>
</reference>
<comment type="cofactor">
    <cofactor evidence="1">
        <name>[4Fe-4S] cluster</name>
        <dbReference type="ChEBI" id="CHEBI:49883"/>
    </cofactor>
</comment>
<dbReference type="GO" id="GO:0019288">
    <property type="term" value="P:isopentenyl diphosphate biosynthetic process, methylerythritol 4-phosphate pathway"/>
    <property type="evidence" value="ECO:0007669"/>
    <property type="project" value="InterPro"/>
</dbReference>
<dbReference type="Pfam" id="PF02401">
    <property type="entry name" value="LYTB"/>
    <property type="match status" value="1"/>
</dbReference>
<dbReference type="AlphaFoldDB" id="A0A6P6RQV0"/>
<name>A0A6P6RQV0_9EIME</name>
<dbReference type="GeneID" id="34620694"/>
<keyword evidence="3" id="KW-0479">Metal-binding</keyword>
<evidence type="ECO:0000256" key="1">
    <source>
        <dbReference type="ARBA" id="ARBA00001966"/>
    </source>
</evidence>
<evidence type="ECO:0000256" key="7">
    <source>
        <dbReference type="ARBA" id="ARBA00047177"/>
    </source>
</evidence>
<dbReference type="EC" id="1.17.7.4" evidence="7"/>
<dbReference type="NCBIfam" id="TIGR00216">
    <property type="entry name" value="ispH_lytB"/>
    <property type="match status" value="1"/>
</dbReference>
<dbReference type="GO" id="GO:0050992">
    <property type="term" value="P:dimethylallyl diphosphate biosynthetic process"/>
    <property type="evidence" value="ECO:0007669"/>
    <property type="project" value="InterPro"/>
</dbReference>
<dbReference type="RefSeq" id="XP_026190173.1">
    <property type="nucleotide sequence ID" value="XM_026334388.1"/>
</dbReference>